<accession>A0AAV9J545</accession>
<evidence type="ECO:0000313" key="4">
    <source>
        <dbReference type="EMBL" id="KAK4539781.1"/>
    </source>
</evidence>
<reference evidence="4 5" key="1">
    <citation type="submission" date="2021-11" db="EMBL/GenBank/DDBJ databases">
        <title>Black yeast isolated from Biological Soil Crust.</title>
        <authorList>
            <person name="Kurbessoian T."/>
        </authorList>
    </citation>
    <scope>NUCLEOTIDE SEQUENCE [LARGE SCALE GENOMIC DNA]</scope>
    <source>
        <strain evidence="4 5">CCFEE 5522</strain>
    </source>
</reference>
<feature type="domain" description="DUF6604" evidence="3">
    <location>
        <begin position="12"/>
        <end position="275"/>
    </location>
</feature>
<evidence type="ECO:0000313" key="5">
    <source>
        <dbReference type="Proteomes" id="UP001324427"/>
    </source>
</evidence>
<proteinExistence type="predicted"/>
<feature type="compositionally biased region" description="Polar residues" evidence="1">
    <location>
        <begin position="498"/>
        <end position="508"/>
    </location>
</feature>
<dbReference type="PANTHER" id="PTHR38795:SF1">
    <property type="entry name" value="DUF6604 DOMAIN-CONTAINING PROTEIN"/>
    <property type="match status" value="1"/>
</dbReference>
<organism evidence="4 5">
    <name type="scientific">Oleoguttula mirabilis</name>
    <dbReference type="NCBI Taxonomy" id="1507867"/>
    <lineage>
        <taxon>Eukaryota</taxon>
        <taxon>Fungi</taxon>
        <taxon>Dikarya</taxon>
        <taxon>Ascomycota</taxon>
        <taxon>Pezizomycotina</taxon>
        <taxon>Dothideomycetes</taxon>
        <taxon>Dothideomycetidae</taxon>
        <taxon>Mycosphaerellales</taxon>
        <taxon>Teratosphaeriaceae</taxon>
        <taxon>Oleoguttula</taxon>
    </lineage>
</organism>
<keyword evidence="2" id="KW-0812">Transmembrane</keyword>
<gene>
    <name evidence="4" type="ORF">LTR36_010369</name>
</gene>
<dbReference type="Proteomes" id="UP001324427">
    <property type="component" value="Unassembled WGS sequence"/>
</dbReference>
<feature type="region of interest" description="Disordered" evidence="1">
    <location>
        <begin position="484"/>
        <end position="508"/>
    </location>
</feature>
<evidence type="ECO:0000256" key="1">
    <source>
        <dbReference type="SAM" id="MobiDB-lite"/>
    </source>
</evidence>
<name>A0AAV9J545_9PEZI</name>
<dbReference type="PANTHER" id="PTHR38795">
    <property type="entry name" value="DUF6604 DOMAIN-CONTAINING PROTEIN"/>
    <property type="match status" value="1"/>
</dbReference>
<dbReference type="EMBL" id="JAVFHQ010000083">
    <property type="protein sequence ID" value="KAK4539781.1"/>
    <property type="molecule type" value="Genomic_DNA"/>
</dbReference>
<dbReference type="InterPro" id="IPR046539">
    <property type="entry name" value="DUF6604"/>
</dbReference>
<feature type="transmembrane region" description="Helical" evidence="2">
    <location>
        <begin position="986"/>
        <end position="1007"/>
    </location>
</feature>
<comment type="caution">
    <text evidence="4">The sequence shown here is derived from an EMBL/GenBank/DDBJ whole genome shotgun (WGS) entry which is preliminary data.</text>
</comment>
<feature type="region of interest" description="Disordered" evidence="1">
    <location>
        <begin position="1023"/>
        <end position="1043"/>
    </location>
</feature>
<keyword evidence="2" id="KW-1133">Transmembrane helix</keyword>
<evidence type="ECO:0000259" key="3">
    <source>
        <dbReference type="Pfam" id="PF20253"/>
    </source>
</evidence>
<feature type="compositionally biased region" description="Polar residues" evidence="1">
    <location>
        <begin position="197"/>
        <end position="209"/>
    </location>
</feature>
<dbReference type="AlphaFoldDB" id="A0AAV9J545"/>
<feature type="region of interest" description="Disordered" evidence="1">
    <location>
        <begin position="186"/>
        <end position="209"/>
    </location>
</feature>
<evidence type="ECO:0000256" key="2">
    <source>
        <dbReference type="SAM" id="Phobius"/>
    </source>
</evidence>
<sequence>MAPKALLGRYKLYKAGTTRLVQWLASSASQCCDLKSIVKSLGSGLRAKPTKPKKTKRPETPVEIRTQELVKLAEAIASSHFSIDVPERIIEIVQDVIAGREECAEWYAAQALQDGGELEKENESHRYFIMVLKRIKDLLCDARARRPGVVPTGSSAKASTKQRTQVAKSDELSNLFDCLELEEPSSTPLGEHAPVLSSGNQSPSVRTSTKFQLEKDNDDDLAFATWCFLQDLNDVRCYVRETWLEYSRGDISFLAASSITDTAFGLLRCADDEFSKSQSTNWATLMDYFGLSFFSRGHAMWICPSVPGSKPRIPDSKINVVELLCPLGYRCLMSYFDDASELCGKAQDHGNPADPTPAKEHFNDFCQILYNLAPELHDLAHTRPCEHIVVDEFVQGLISIHRTGKKPMWLAVAAQIYLDIYDLLGNYIDHGADALRETFEKNRQVEIEVDRYRDECLNGMADVPDALVQLHYVAAAMNRFEESHSVPGKGQSHAPARLQTSEKPGTNTSLMERSLPAHAGAILGDLKIGMHNVGCKIANHCLFVLSMAHLYKALRGLGLLKADWHDMEFILGTFGNKQPLVAKTGFRADRDAMVRRYLLALGVPASDFAVGGRRDSKGSKAAMREARKVTITSPYLQGMIGRQGAWDHHGIGYAKHKTVEIVLQTLATNATSPVQLLATFRKAILADEPQLNFDYTTFTITCARLLQKISDVAGPQLGIDDAAEDWYFSLVKSLIGTPDSHPAAASAADLLRDHIAKAGKQFVKEAYDQSSGRIPKHLRPNIERDVAIKESSHLILRTMLDYSGTKYSFSGRTVAAYHPGIISECCTGEGGFHGGETDPLDKRHHGHQPVIFYGSAIPSAIVQEGLANCRKDPTKYIAASNQSVLQMFELEAAGGMTEQGLRGIIRTLLEVELVPMYNVPVGITPWAYRFEPSHRSYERVFEMRDMEAHDWGCTLIIPVDESVNATAVVPHDLAAPALYDNLGFNWASSLLGFIELVLSIAPVILLIKGSTIRQRSSFMSESTYDEGEAESRQGSFALESQVR</sequence>
<dbReference type="Pfam" id="PF20253">
    <property type="entry name" value="DUF6604"/>
    <property type="match status" value="1"/>
</dbReference>
<keyword evidence="5" id="KW-1185">Reference proteome</keyword>
<protein>
    <recommendedName>
        <fullName evidence="3">DUF6604 domain-containing protein</fullName>
    </recommendedName>
</protein>
<keyword evidence="2" id="KW-0472">Membrane</keyword>